<feature type="region of interest" description="Disordered" evidence="1">
    <location>
        <begin position="234"/>
        <end position="975"/>
    </location>
</feature>
<feature type="compositionally biased region" description="Polar residues" evidence="1">
    <location>
        <begin position="183"/>
        <end position="202"/>
    </location>
</feature>
<evidence type="ECO:0000313" key="2">
    <source>
        <dbReference type="EMBL" id="KAL0951992.1"/>
    </source>
</evidence>
<feature type="compositionally biased region" description="Basic and acidic residues" evidence="1">
    <location>
        <begin position="384"/>
        <end position="399"/>
    </location>
</feature>
<feature type="compositionally biased region" description="Polar residues" evidence="1">
    <location>
        <begin position="435"/>
        <end position="451"/>
    </location>
</feature>
<dbReference type="Proteomes" id="UP001556367">
    <property type="component" value="Unassembled WGS sequence"/>
</dbReference>
<feature type="compositionally biased region" description="Polar residues" evidence="1">
    <location>
        <begin position="612"/>
        <end position="625"/>
    </location>
</feature>
<feature type="compositionally biased region" description="Polar residues" evidence="1">
    <location>
        <begin position="309"/>
        <end position="323"/>
    </location>
</feature>
<comment type="caution">
    <text evidence="2">The sequence shown here is derived from an EMBL/GenBank/DDBJ whole genome shotgun (WGS) entry which is preliminary data.</text>
</comment>
<feature type="compositionally biased region" description="Basic and acidic residues" evidence="1">
    <location>
        <begin position="744"/>
        <end position="768"/>
    </location>
</feature>
<feature type="compositionally biased region" description="Pro residues" evidence="1">
    <location>
        <begin position="169"/>
        <end position="179"/>
    </location>
</feature>
<feature type="compositionally biased region" description="Polar residues" evidence="1">
    <location>
        <begin position="773"/>
        <end position="799"/>
    </location>
</feature>
<accession>A0ABR3J918</accession>
<feature type="compositionally biased region" description="Polar residues" evidence="1">
    <location>
        <begin position="1181"/>
        <end position="1201"/>
    </location>
</feature>
<evidence type="ECO:0000313" key="3">
    <source>
        <dbReference type="Proteomes" id="UP001556367"/>
    </source>
</evidence>
<feature type="compositionally biased region" description="Low complexity" evidence="1">
    <location>
        <begin position="1208"/>
        <end position="1231"/>
    </location>
</feature>
<feature type="region of interest" description="Disordered" evidence="1">
    <location>
        <begin position="1"/>
        <end position="22"/>
    </location>
</feature>
<feature type="compositionally biased region" description="Polar residues" evidence="1">
    <location>
        <begin position="634"/>
        <end position="651"/>
    </location>
</feature>
<feature type="compositionally biased region" description="Basic and acidic residues" evidence="1">
    <location>
        <begin position="668"/>
        <end position="694"/>
    </location>
</feature>
<organism evidence="2 3">
    <name type="scientific">Hohenbuehelia grisea</name>
    <dbReference type="NCBI Taxonomy" id="104357"/>
    <lineage>
        <taxon>Eukaryota</taxon>
        <taxon>Fungi</taxon>
        <taxon>Dikarya</taxon>
        <taxon>Basidiomycota</taxon>
        <taxon>Agaricomycotina</taxon>
        <taxon>Agaricomycetes</taxon>
        <taxon>Agaricomycetidae</taxon>
        <taxon>Agaricales</taxon>
        <taxon>Pleurotineae</taxon>
        <taxon>Pleurotaceae</taxon>
        <taxon>Hohenbuehelia</taxon>
    </lineage>
</organism>
<keyword evidence="3" id="KW-1185">Reference proteome</keyword>
<feature type="compositionally biased region" description="Low complexity" evidence="1">
    <location>
        <begin position="877"/>
        <end position="888"/>
    </location>
</feature>
<name>A0ABR3J918_9AGAR</name>
<feature type="compositionally biased region" description="Basic residues" evidence="1">
    <location>
        <begin position="373"/>
        <end position="383"/>
    </location>
</feature>
<feature type="region of interest" description="Disordered" evidence="1">
    <location>
        <begin position="49"/>
        <end position="216"/>
    </location>
</feature>
<feature type="compositionally biased region" description="Basic and acidic residues" evidence="1">
    <location>
        <begin position="910"/>
        <end position="919"/>
    </location>
</feature>
<dbReference type="EMBL" id="JASNQZ010000011">
    <property type="protein sequence ID" value="KAL0951992.1"/>
    <property type="molecule type" value="Genomic_DNA"/>
</dbReference>
<feature type="compositionally biased region" description="Polar residues" evidence="1">
    <location>
        <begin position="235"/>
        <end position="248"/>
    </location>
</feature>
<feature type="compositionally biased region" description="Low complexity" evidence="1">
    <location>
        <begin position="329"/>
        <end position="341"/>
    </location>
</feature>
<feature type="compositionally biased region" description="Basic residues" evidence="1">
    <location>
        <begin position="80"/>
        <end position="89"/>
    </location>
</feature>
<sequence length="1242" mass="131375">MPILGGLFSKKSKPSSTHAGHTPASYYSYAASEIESSISCTSASPSTEYINADKSLPSSPNGKRAVSSVYPTAVASSSRLKLHFGRRKGASSSTTSVATHDHEHELPPRPSYASRTGTASSDTDAALADRRKHLRPPPSRSAIFAAYADPTGARSTRSLPSERVGRSEPPSPPLPPIPPQKRSLFNWSKSQPKQESKSTSPKKLNKGPPVITSNLDVGEDLSSFNLKSFRHVTPVSPTHSNASNTSISALPLPRPRPRGTSIASDSSQRISVAAFREAQARRSQAGSPSPSIRSPSPGLLPGSRSYSGTDTRSSSNAATSHYHSSPIVPQQQQRRPAPRRASVFADDSDTTASSSEEEDSDDERPQRGDSVGRRRTLTQRSSRKSSEASDSKARARSELGHGSSWRTEPLPKQEPKRPARPTRPPLSAIVPSGMRPTTSASVPVQALNRTKASPPLPSHSDTRSVHTASRHVRESSAYSTGVTSTSDSDTDSDNAPLARLVPPRRPGSGMSSASGSRSNVHLPGSRPGTPSNQRPPPLIDISTLSRPKPTDDPFIVPRSKSNDIAFTKGPTLVSAGRTVTAPHPSTKSRNNEPPLPQSFILPPHELDDGSSRFVSSPTSTVASSFPSPPLPENKSGSSVSATVPKNDTQFPSRKGSKDWLASPPRSPPEAKEPSRPLAKSEAEKPREMISERLTRVLKQTTGPPTADKATRHARRASSIDITSSPRLGGEDDYFSMGAFGSDLGEPKEKVSGERGEDRIAPIVIKERLPPSSFAVTSRPQHRTNPSMDSTRQRSTTLHPSSAPAPFATNPSSPPSMPLPAPNGPANGNSSSANRNTHVRQRSSTMTPLMTGPPNVNLKGNVNVFPMPTKPFAKRGESPASSTGDSSSGRAPLTPMDGSEVGSTSASASTRADRRGESEVTRNSGVSGLRMGPKGKATAKRRSVTFEDPEEIGTKEKGRVSLEEEEARRKERRRSEAKAAIELGNVINGRGPIMDDEDDEDDENQPINQAYGGRMGMMKNMMGMGPTPMSMPMGSPGGWNVMGGWPQAPSAMLPSQFMMPPPPPPGADANFLAAHQQAMLIAKQAYQMAVAQQAMAAAADEWERGSAYGGGGGSVYGGGSPSVGYGMGMPGGWQQGGMMFPPSPRSMYGGVAQSEYGGGSTMGGGWGTRSVYGETFGPAANNRASRNVPKSSHGHSASQGNPLSPRDNPGSPGTRSRTTSQPTSPGRPGVRRAPPPSSWKAGV</sequence>
<feature type="compositionally biased region" description="Low complexity" evidence="1">
    <location>
        <begin position="113"/>
        <end position="126"/>
    </location>
</feature>
<reference evidence="3" key="1">
    <citation type="submission" date="2024-06" db="EMBL/GenBank/DDBJ databases">
        <title>Multi-omics analyses provide insights into the biosynthesis of the anticancer antibiotic pleurotin in Hohenbuehelia grisea.</title>
        <authorList>
            <person name="Weaver J.A."/>
            <person name="Alberti F."/>
        </authorList>
    </citation>
    <scope>NUCLEOTIDE SEQUENCE [LARGE SCALE GENOMIC DNA]</scope>
    <source>
        <strain evidence="3">T-177</strain>
    </source>
</reference>
<feature type="region of interest" description="Disordered" evidence="1">
    <location>
        <begin position="1173"/>
        <end position="1242"/>
    </location>
</feature>
<feature type="compositionally biased region" description="Low complexity" evidence="1">
    <location>
        <begin position="483"/>
        <end position="518"/>
    </location>
</feature>
<feature type="compositionally biased region" description="Polar residues" evidence="1">
    <location>
        <begin position="261"/>
        <end position="270"/>
    </location>
</feature>
<feature type="compositionally biased region" description="Low complexity" evidence="1">
    <location>
        <begin position="286"/>
        <end position="308"/>
    </location>
</feature>
<feature type="compositionally biased region" description="Basic and acidic residues" evidence="1">
    <location>
        <begin position="951"/>
        <end position="975"/>
    </location>
</feature>
<protein>
    <submittedName>
        <fullName evidence="2">Uncharacterized protein</fullName>
    </submittedName>
</protein>
<feature type="compositionally biased region" description="Basic and acidic residues" evidence="1">
    <location>
        <begin position="363"/>
        <end position="372"/>
    </location>
</feature>
<proteinExistence type="predicted"/>
<feature type="compositionally biased region" description="Low complexity" evidence="1">
    <location>
        <begin position="823"/>
        <end position="833"/>
    </location>
</feature>
<feature type="compositionally biased region" description="Pro residues" evidence="1">
    <location>
        <begin position="811"/>
        <end position="822"/>
    </location>
</feature>
<evidence type="ECO:0000256" key="1">
    <source>
        <dbReference type="SAM" id="MobiDB-lite"/>
    </source>
</evidence>
<gene>
    <name evidence="2" type="ORF">HGRIS_008646</name>
</gene>